<organism evidence="2 3">
    <name type="scientific">Aquipseudomonas ullengensis</name>
    <dbReference type="NCBI Taxonomy" id="2759166"/>
    <lineage>
        <taxon>Bacteria</taxon>
        <taxon>Pseudomonadati</taxon>
        <taxon>Pseudomonadota</taxon>
        <taxon>Gammaproteobacteria</taxon>
        <taxon>Pseudomonadales</taxon>
        <taxon>Pseudomonadaceae</taxon>
        <taxon>Aquipseudomonas</taxon>
    </lineage>
</organism>
<keyword evidence="3" id="KW-1185">Reference proteome</keyword>
<name>A0A7W4LPT5_9GAMM</name>
<feature type="transmembrane region" description="Helical" evidence="1">
    <location>
        <begin position="357"/>
        <end position="382"/>
    </location>
</feature>
<feature type="transmembrane region" description="Helical" evidence="1">
    <location>
        <begin position="207"/>
        <end position="229"/>
    </location>
</feature>
<evidence type="ECO:0000313" key="2">
    <source>
        <dbReference type="EMBL" id="MBB2497081.1"/>
    </source>
</evidence>
<keyword evidence="1" id="KW-1133">Transmembrane helix</keyword>
<accession>A0A7W4LPT5</accession>
<protein>
    <recommendedName>
        <fullName evidence="4">Di-and tricarboxylate transporter</fullName>
    </recommendedName>
</protein>
<evidence type="ECO:0000313" key="3">
    <source>
        <dbReference type="Proteomes" id="UP000542720"/>
    </source>
</evidence>
<feature type="transmembrane region" description="Helical" evidence="1">
    <location>
        <begin position="431"/>
        <end position="450"/>
    </location>
</feature>
<evidence type="ECO:0008006" key="4">
    <source>
        <dbReference type="Google" id="ProtNLM"/>
    </source>
</evidence>
<feature type="transmembrane region" description="Helical" evidence="1">
    <location>
        <begin position="278"/>
        <end position="297"/>
    </location>
</feature>
<dbReference type="RefSeq" id="WP_183090614.1">
    <property type="nucleotide sequence ID" value="NZ_JACJUD010000007.1"/>
</dbReference>
<feature type="transmembrane region" description="Helical" evidence="1">
    <location>
        <begin position="394"/>
        <end position="419"/>
    </location>
</feature>
<feature type="transmembrane region" description="Helical" evidence="1">
    <location>
        <begin position="132"/>
        <end position="156"/>
    </location>
</feature>
<evidence type="ECO:0000256" key="1">
    <source>
        <dbReference type="SAM" id="Phobius"/>
    </source>
</evidence>
<gene>
    <name evidence="2" type="ORF">H3H51_18820</name>
</gene>
<reference evidence="2 3" key="1">
    <citation type="submission" date="2020-08" db="EMBL/GenBank/DDBJ databases">
        <authorList>
            <person name="Kim C.M."/>
        </authorList>
    </citation>
    <scope>NUCLEOTIDE SEQUENCE [LARGE SCALE GENOMIC DNA]</scope>
    <source>
        <strain evidence="2 3">UL070</strain>
    </source>
</reference>
<feature type="transmembrane region" description="Helical" evidence="1">
    <location>
        <begin position="63"/>
        <end position="84"/>
    </location>
</feature>
<sequence>MHTTVSESPRREFPLLLPLAMLSELASILTGSHELGIGAAVLFGMFFLSHWRSLMPYPRRLGWITLMLLAYWIAEGKASVASAGHLASAAAYYASFIASLSLMQCLVRRQLQLADLHRLLLAGWSGIRYPRYVLSSLAIGSILSFGVLNLLCGSLNRHIEALDVDDRTASEGRRGVLVAVLRGFALVPLLAPTSVAVAILTRELHGLSWFAILPYGGVAATLLLLVGWYQDNRRLKDLNQHEQIPRIPGLGQLVGVGLLGIGGMALLACLTHLTSTQAAMLLVPCGICIYLLSVNGSPMAVAREMTETLASVRNETFIFACSGLLGGLVSQLVSLDGIASLLAGLPGGLFLVEITGLLGIILLSLLGVAPIISLSLISGLLVQLAEQGLPVLGPAIALICGFSLAMLLSPFGPSALLLARYANVSAAQVAFFWNGRFALCALIPLLPLVLMV</sequence>
<feature type="transmembrane region" description="Helical" evidence="1">
    <location>
        <begin position="35"/>
        <end position="51"/>
    </location>
</feature>
<feature type="transmembrane region" description="Helical" evidence="1">
    <location>
        <begin position="317"/>
        <end position="345"/>
    </location>
</feature>
<proteinExistence type="predicted"/>
<dbReference type="AlphaFoldDB" id="A0A7W4LPT5"/>
<keyword evidence="1" id="KW-0812">Transmembrane</keyword>
<dbReference type="Proteomes" id="UP000542720">
    <property type="component" value="Unassembled WGS sequence"/>
</dbReference>
<feature type="transmembrane region" description="Helical" evidence="1">
    <location>
        <begin position="176"/>
        <end position="200"/>
    </location>
</feature>
<feature type="transmembrane region" description="Helical" evidence="1">
    <location>
        <begin position="249"/>
        <end position="271"/>
    </location>
</feature>
<comment type="caution">
    <text evidence="2">The sequence shown here is derived from an EMBL/GenBank/DDBJ whole genome shotgun (WGS) entry which is preliminary data.</text>
</comment>
<dbReference type="EMBL" id="JACJUD010000007">
    <property type="protein sequence ID" value="MBB2497081.1"/>
    <property type="molecule type" value="Genomic_DNA"/>
</dbReference>
<keyword evidence="1" id="KW-0472">Membrane</keyword>